<dbReference type="EMBL" id="BMAO01030179">
    <property type="protein sequence ID" value="GFQ66290.1"/>
    <property type="molecule type" value="Genomic_DNA"/>
</dbReference>
<keyword evidence="2" id="KW-1185">Reference proteome</keyword>
<protein>
    <submittedName>
        <fullName evidence="1">Uncharacterized protein</fullName>
    </submittedName>
</protein>
<evidence type="ECO:0000313" key="1">
    <source>
        <dbReference type="EMBL" id="GFQ66290.1"/>
    </source>
</evidence>
<dbReference type="AlphaFoldDB" id="A0A8X6K685"/>
<reference evidence="1" key="1">
    <citation type="submission" date="2020-07" db="EMBL/GenBank/DDBJ databases">
        <title>Multicomponent nature underlies the extraordinary mechanical properties of spider dragline silk.</title>
        <authorList>
            <person name="Kono N."/>
            <person name="Nakamura H."/>
            <person name="Mori M."/>
            <person name="Yoshida Y."/>
            <person name="Ohtoshi R."/>
            <person name="Malay A.D."/>
            <person name="Moran D.A.P."/>
            <person name="Tomita M."/>
            <person name="Numata K."/>
            <person name="Arakawa K."/>
        </authorList>
    </citation>
    <scope>NUCLEOTIDE SEQUENCE</scope>
</reference>
<dbReference type="Proteomes" id="UP000887116">
    <property type="component" value="Unassembled WGS sequence"/>
</dbReference>
<accession>A0A8X6K685</accession>
<proteinExistence type="predicted"/>
<name>A0A8X6K685_TRICU</name>
<organism evidence="1 2">
    <name type="scientific">Trichonephila clavata</name>
    <name type="common">Joro spider</name>
    <name type="synonym">Nephila clavata</name>
    <dbReference type="NCBI Taxonomy" id="2740835"/>
    <lineage>
        <taxon>Eukaryota</taxon>
        <taxon>Metazoa</taxon>
        <taxon>Ecdysozoa</taxon>
        <taxon>Arthropoda</taxon>
        <taxon>Chelicerata</taxon>
        <taxon>Arachnida</taxon>
        <taxon>Araneae</taxon>
        <taxon>Araneomorphae</taxon>
        <taxon>Entelegynae</taxon>
        <taxon>Araneoidea</taxon>
        <taxon>Nephilidae</taxon>
        <taxon>Trichonephila</taxon>
    </lineage>
</organism>
<sequence>MEENFQNTEMLILGVSDVMESLKEVEEIVNVCDRLRCVTSYIFGQGCVTQVTETNNLTELCEYIVALMYDSLNFIEHTVTGVEEKARVLAETYIT</sequence>
<comment type="caution">
    <text evidence="1">The sequence shown here is derived from an EMBL/GenBank/DDBJ whole genome shotgun (WGS) entry which is preliminary data.</text>
</comment>
<evidence type="ECO:0000313" key="2">
    <source>
        <dbReference type="Proteomes" id="UP000887116"/>
    </source>
</evidence>
<gene>
    <name evidence="1" type="ORF">TNCT_176851</name>
</gene>